<organism evidence="1 2">
    <name type="scientific">Penicillium nordicum</name>
    <dbReference type="NCBI Taxonomy" id="229535"/>
    <lineage>
        <taxon>Eukaryota</taxon>
        <taxon>Fungi</taxon>
        <taxon>Dikarya</taxon>
        <taxon>Ascomycota</taxon>
        <taxon>Pezizomycotina</taxon>
        <taxon>Eurotiomycetes</taxon>
        <taxon>Eurotiomycetidae</taxon>
        <taxon>Eurotiales</taxon>
        <taxon>Aspergillaceae</taxon>
        <taxon>Penicillium</taxon>
    </lineage>
</organism>
<evidence type="ECO:0000313" key="2">
    <source>
        <dbReference type="Proteomes" id="UP000037696"/>
    </source>
</evidence>
<reference evidence="1 2" key="1">
    <citation type="submission" date="2015-08" db="EMBL/GenBank/DDBJ databases">
        <title>Genome sequencing of Penicillium nordicum.</title>
        <authorList>
            <person name="Nguyen H.D."/>
            <person name="Seifert K.A."/>
        </authorList>
    </citation>
    <scope>NUCLEOTIDE SEQUENCE [LARGE SCALE GENOMIC DNA]</scope>
    <source>
        <strain evidence="1 2">DAOMC 185683</strain>
    </source>
</reference>
<gene>
    <name evidence="1" type="ORF">ACN38_g4959</name>
</gene>
<dbReference type="Proteomes" id="UP000037696">
    <property type="component" value="Unassembled WGS sequence"/>
</dbReference>
<dbReference type="EMBL" id="LHQQ01000067">
    <property type="protein sequence ID" value="KOS44122.1"/>
    <property type="molecule type" value="Genomic_DNA"/>
</dbReference>
<protein>
    <submittedName>
        <fullName evidence="1">Uncharacterized protein</fullName>
    </submittedName>
</protein>
<proteinExistence type="predicted"/>
<dbReference type="AlphaFoldDB" id="A0A0N0RZ22"/>
<keyword evidence="2" id="KW-1185">Reference proteome</keyword>
<evidence type="ECO:0000313" key="1">
    <source>
        <dbReference type="EMBL" id="KOS44122.1"/>
    </source>
</evidence>
<comment type="caution">
    <text evidence="1">The sequence shown here is derived from an EMBL/GenBank/DDBJ whole genome shotgun (WGS) entry which is preliminary data.</text>
</comment>
<accession>A0A0N0RZ22</accession>
<name>A0A0N0RZ22_9EURO</name>
<sequence length="87" mass="10499">MVRLRKPSNFEKWEIMQSSLRNTWYHDYACKSLLNFRAYRPIASYRLWVGQLAVPSAQHIYKLGIFCLTYLYKRYLDITYVFPNPPS</sequence>